<evidence type="ECO:0000313" key="3">
    <source>
        <dbReference type="EMBL" id="QOI43080.1"/>
    </source>
</evidence>
<dbReference type="GO" id="GO:0000166">
    <property type="term" value="F:nucleotide binding"/>
    <property type="evidence" value="ECO:0007669"/>
    <property type="project" value="InterPro"/>
</dbReference>
<feature type="domain" description="GFO/IDH/MocA-like oxidoreductase" evidence="2">
    <location>
        <begin position="140"/>
        <end position="262"/>
    </location>
</feature>
<dbReference type="Gene3D" id="3.40.50.720">
    <property type="entry name" value="NAD(P)-binding Rossmann-like Domain"/>
    <property type="match status" value="1"/>
</dbReference>
<dbReference type="Proteomes" id="UP000663124">
    <property type="component" value="Chromosome 1"/>
</dbReference>
<evidence type="ECO:0000313" key="4">
    <source>
        <dbReference type="Proteomes" id="UP000663124"/>
    </source>
</evidence>
<dbReference type="Gene3D" id="3.30.360.10">
    <property type="entry name" value="Dihydrodipicolinate Reductase, domain 2"/>
    <property type="match status" value="1"/>
</dbReference>
<dbReference type="Pfam" id="PF01408">
    <property type="entry name" value="GFO_IDH_MocA"/>
    <property type="match status" value="1"/>
</dbReference>
<reference evidence="3" key="1">
    <citation type="submission" date="2019-09" db="EMBL/GenBank/DDBJ databases">
        <title>Comparative Genomics of Leptospira interrogans Reveals Genome Plasticity - A Common Adaptive Strategy for Survival in Various Hosts.</title>
        <authorList>
            <person name="Ramli S.R."/>
            <person name="Bunk B."/>
            <person name="Goris M."/>
            <person name="Bhuju S."/>
            <person name="Jarek M."/>
            <person name="Sproer C."/>
            <person name="Mustakim S."/>
            <person name="Strommenger B."/>
            <person name="Pessler F."/>
        </authorList>
    </citation>
    <scope>NUCLEOTIDE SEQUENCE</scope>
    <source>
        <strain evidence="3">782</strain>
    </source>
</reference>
<accession>A0AAP9WBT8</accession>
<organism evidence="3 4">
    <name type="scientific">Leptospira interrogans serovar Canicola</name>
    <dbReference type="NCBI Taxonomy" id="211880"/>
    <lineage>
        <taxon>Bacteria</taxon>
        <taxon>Pseudomonadati</taxon>
        <taxon>Spirochaetota</taxon>
        <taxon>Spirochaetia</taxon>
        <taxon>Leptospirales</taxon>
        <taxon>Leptospiraceae</taxon>
        <taxon>Leptospira</taxon>
    </lineage>
</organism>
<dbReference type="EMBL" id="CP043884">
    <property type="protein sequence ID" value="QOI43080.1"/>
    <property type="molecule type" value="Genomic_DNA"/>
</dbReference>
<proteinExistence type="predicted"/>
<protein>
    <submittedName>
        <fullName evidence="3">Gfo/Idh/MocA family oxidoreductase</fullName>
    </submittedName>
</protein>
<dbReference type="RefSeq" id="WP_061234281.1">
    <property type="nucleotide sequence ID" value="NZ_CP043884.1"/>
</dbReference>
<dbReference type="PANTHER" id="PTHR43249:SF1">
    <property type="entry name" value="D-GLUCOSIDE 3-DEHYDROGENASE"/>
    <property type="match status" value="1"/>
</dbReference>
<evidence type="ECO:0000259" key="2">
    <source>
        <dbReference type="Pfam" id="PF22725"/>
    </source>
</evidence>
<dbReference type="InterPro" id="IPR036291">
    <property type="entry name" value="NAD(P)-bd_dom_sf"/>
</dbReference>
<dbReference type="Pfam" id="PF22725">
    <property type="entry name" value="GFO_IDH_MocA_C3"/>
    <property type="match status" value="1"/>
</dbReference>
<dbReference type="PANTHER" id="PTHR43249">
    <property type="entry name" value="UDP-N-ACETYL-2-AMINO-2-DEOXY-D-GLUCURONATE OXIDASE"/>
    <property type="match status" value="1"/>
</dbReference>
<gene>
    <name evidence="3" type="ORF">Lepto782_12960</name>
</gene>
<evidence type="ECO:0000259" key="1">
    <source>
        <dbReference type="Pfam" id="PF01408"/>
    </source>
</evidence>
<dbReference type="SUPFAM" id="SSF51735">
    <property type="entry name" value="NAD(P)-binding Rossmann-fold domains"/>
    <property type="match status" value="1"/>
</dbReference>
<name>A0AAP9WBT8_LEPIR</name>
<dbReference type="AlphaFoldDB" id="A0AAP9WBT8"/>
<dbReference type="InterPro" id="IPR000683">
    <property type="entry name" value="Gfo/Idh/MocA-like_OxRdtase_N"/>
</dbReference>
<dbReference type="InterPro" id="IPR055170">
    <property type="entry name" value="GFO_IDH_MocA-like_dom"/>
</dbReference>
<dbReference type="InterPro" id="IPR052515">
    <property type="entry name" value="Gfo/Idh/MocA_Oxidoreductase"/>
</dbReference>
<sequence>MGKSDILNQKKAQVAIIGCGRVSGHHCKSVIETDGAELIAVCDLEEKKANAYRDQYGAKSYTNYHKMLIENPEINTVAIITPSGMHFEHSMEILEKYNKNLIVEKPTFMKPSQLDKVFELANRKGLSIFPVFQNRHNLAVQRVKKGLLSGELGKIRIVSVRVRWCRPQHYYDLAPWRGTFAMDGGCLTNQGIHHIDLMRYFGGDVREVCSKMGTMGANIEVEDTAVASVIFNSGAIGSVEVTTAARPIDYEASLSIVCENGLAQIGGIAVNELQIYTPDPSTCALNSEDFSGNVYGKGHVKLYQEIVNFYQSGKVFSVRYQDAKSTIQLLNAFYLADERMGWVRADESNESARLGINNEELADLYRTPVLVN</sequence>
<feature type="domain" description="Gfo/Idh/MocA-like oxidoreductase N-terminal" evidence="1">
    <location>
        <begin position="13"/>
        <end position="128"/>
    </location>
</feature>
<dbReference type="SUPFAM" id="SSF55347">
    <property type="entry name" value="Glyceraldehyde-3-phosphate dehydrogenase-like, C-terminal domain"/>
    <property type="match status" value="1"/>
</dbReference>